<evidence type="ECO:0000313" key="4">
    <source>
        <dbReference type="Proteomes" id="UP001183390"/>
    </source>
</evidence>
<dbReference type="PROSITE" id="PS51257">
    <property type="entry name" value="PROKAR_LIPOPROTEIN"/>
    <property type="match status" value="1"/>
</dbReference>
<gene>
    <name evidence="3" type="ORF">RM479_05760</name>
</gene>
<feature type="signal peptide" evidence="2">
    <location>
        <begin position="1"/>
        <end position="24"/>
    </location>
</feature>
<dbReference type="InterPro" id="IPR021417">
    <property type="entry name" value="DUF3060"/>
</dbReference>
<protein>
    <submittedName>
        <fullName evidence="3">DUF3060 domain-containing protein</fullName>
    </submittedName>
</protein>
<keyword evidence="2" id="KW-0732">Signal</keyword>
<evidence type="ECO:0000256" key="1">
    <source>
        <dbReference type="SAM" id="MobiDB-lite"/>
    </source>
</evidence>
<proteinExistence type="predicted"/>
<feature type="chain" id="PRO_5046746171" evidence="2">
    <location>
        <begin position="25"/>
        <end position="160"/>
    </location>
</feature>
<dbReference type="EMBL" id="JAVREP010000002">
    <property type="protein sequence ID" value="MDT0327914.1"/>
    <property type="molecule type" value="Genomic_DNA"/>
</dbReference>
<sequence>MSATPVRRTPAVSAAALLSAAVFGLTGCSFSLPGGQEVGVDPDGVSVGEGDNEVSVDGEGGVNIGLGGDDVLTIASGQGDVTEDCEGRAVNVVAERTRVVLNGSCTTVTVTGSDLDVHIGSVESVHIVGTDNTVHHASGEPTVTDLGSGNSVSPGGDAAP</sequence>
<organism evidence="3 4">
    <name type="scientific">Nocardiopsis lambiniae</name>
    <dbReference type="NCBI Taxonomy" id="3075539"/>
    <lineage>
        <taxon>Bacteria</taxon>
        <taxon>Bacillati</taxon>
        <taxon>Actinomycetota</taxon>
        <taxon>Actinomycetes</taxon>
        <taxon>Streptosporangiales</taxon>
        <taxon>Nocardiopsidaceae</taxon>
        <taxon>Nocardiopsis</taxon>
    </lineage>
</organism>
<feature type="region of interest" description="Disordered" evidence="1">
    <location>
        <begin position="133"/>
        <end position="160"/>
    </location>
</feature>
<evidence type="ECO:0000313" key="3">
    <source>
        <dbReference type="EMBL" id="MDT0327914.1"/>
    </source>
</evidence>
<dbReference type="RefSeq" id="WP_311510662.1">
    <property type="nucleotide sequence ID" value="NZ_JAVREP010000002.1"/>
</dbReference>
<reference evidence="4" key="1">
    <citation type="submission" date="2023-07" db="EMBL/GenBank/DDBJ databases">
        <title>30 novel species of actinomycetes from the DSMZ collection.</title>
        <authorList>
            <person name="Nouioui I."/>
        </authorList>
    </citation>
    <scope>NUCLEOTIDE SEQUENCE [LARGE SCALE GENOMIC DNA]</scope>
    <source>
        <strain evidence="4">DSM 44743</strain>
    </source>
</reference>
<evidence type="ECO:0000256" key="2">
    <source>
        <dbReference type="SAM" id="SignalP"/>
    </source>
</evidence>
<name>A0ABU2M5J4_9ACTN</name>
<comment type="caution">
    <text evidence="3">The sequence shown here is derived from an EMBL/GenBank/DDBJ whole genome shotgun (WGS) entry which is preliminary data.</text>
</comment>
<dbReference type="Pfam" id="PF11259">
    <property type="entry name" value="DUF3060"/>
    <property type="match status" value="1"/>
</dbReference>
<keyword evidence="4" id="KW-1185">Reference proteome</keyword>
<accession>A0ABU2M5J4</accession>
<dbReference type="Proteomes" id="UP001183390">
    <property type="component" value="Unassembled WGS sequence"/>
</dbReference>